<dbReference type="GO" id="GO:0006654">
    <property type="term" value="P:phosphatidic acid biosynthetic process"/>
    <property type="evidence" value="ECO:0007669"/>
    <property type="project" value="TreeGrafter"/>
</dbReference>
<dbReference type="PANTHER" id="PTHR44169:SF6">
    <property type="entry name" value="NADPH-DEPENDENT 1-ACYLDIHYDROXYACETONE PHOSPHATE REDUCTASE"/>
    <property type="match status" value="1"/>
</dbReference>
<keyword evidence="2" id="KW-0560">Oxidoreductase</keyword>
<dbReference type="GO" id="GO:0000140">
    <property type="term" value="F:acylglycerone-phosphate reductase (NADP+) activity"/>
    <property type="evidence" value="ECO:0007669"/>
    <property type="project" value="TreeGrafter"/>
</dbReference>
<dbReference type="Proteomes" id="UP000464178">
    <property type="component" value="Chromosome"/>
</dbReference>
<dbReference type="GO" id="GO:0005811">
    <property type="term" value="C:lipid droplet"/>
    <property type="evidence" value="ECO:0007669"/>
    <property type="project" value="TreeGrafter"/>
</dbReference>
<gene>
    <name evidence="4" type="ORF">SOIL9_35510</name>
</gene>
<comment type="similarity">
    <text evidence="1">Belongs to the short-chain dehydrogenases/reductases (SDR) family.</text>
</comment>
<accession>A0A6P2CZ81</accession>
<dbReference type="AlphaFoldDB" id="A0A6P2CZ81"/>
<dbReference type="InterPro" id="IPR002347">
    <property type="entry name" value="SDR_fam"/>
</dbReference>
<feature type="region of interest" description="Disordered" evidence="3">
    <location>
        <begin position="77"/>
        <end position="110"/>
    </location>
</feature>
<dbReference type="KEGG" id="gms:SOIL9_35510"/>
<evidence type="ECO:0000256" key="2">
    <source>
        <dbReference type="ARBA" id="ARBA00023002"/>
    </source>
</evidence>
<evidence type="ECO:0000313" key="4">
    <source>
        <dbReference type="EMBL" id="VTR94163.1"/>
    </source>
</evidence>
<reference evidence="4 5" key="1">
    <citation type="submission" date="2019-05" db="EMBL/GenBank/DDBJ databases">
        <authorList>
            <consortium name="Science for Life Laboratories"/>
        </authorList>
    </citation>
    <scope>NUCLEOTIDE SEQUENCE [LARGE SCALE GENOMIC DNA]</scope>
    <source>
        <strain evidence="4">Soil9</strain>
    </source>
</reference>
<name>A0A6P2CZ81_9BACT</name>
<dbReference type="Gene3D" id="3.40.50.720">
    <property type="entry name" value="NAD(P)-binding Rossmann-like Domain"/>
    <property type="match status" value="1"/>
</dbReference>
<organism evidence="4 5">
    <name type="scientific">Gemmata massiliana</name>
    <dbReference type="NCBI Taxonomy" id="1210884"/>
    <lineage>
        <taxon>Bacteria</taxon>
        <taxon>Pseudomonadati</taxon>
        <taxon>Planctomycetota</taxon>
        <taxon>Planctomycetia</taxon>
        <taxon>Gemmatales</taxon>
        <taxon>Gemmataceae</taxon>
        <taxon>Gemmata</taxon>
    </lineage>
</organism>
<feature type="compositionally biased region" description="Polar residues" evidence="3">
    <location>
        <begin position="101"/>
        <end position="110"/>
    </location>
</feature>
<dbReference type="PANTHER" id="PTHR44169">
    <property type="entry name" value="NADPH-DEPENDENT 1-ACYLDIHYDROXYACETONE PHOSPHATE REDUCTASE"/>
    <property type="match status" value="1"/>
</dbReference>
<dbReference type="PRINTS" id="PR00081">
    <property type="entry name" value="GDHRDH"/>
</dbReference>
<dbReference type="GO" id="GO:0019433">
    <property type="term" value="P:triglyceride catabolic process"/>
    <property type="evidence" value="ECO:0007669"/>
    <property type="project" value="TreeGrafter"/>
</dbReference>
<dbReference type="EMBL" id="LR593886">
    <property type="protein sequence ID" value="VTR94163.1"/>
    <property type="molecule type" value="Genomic_DNA"/>
</dbReference>
<evidence type="ECO:0000256" key="1">
    <source>
        <dbReference type="ARBA" id="ARBA00006484"/>
    </source>
</evidence>
<dbReference type="InterPro" id="IPR036291">
    <property type="entry name" value="NAD(P)-bd_dom_sf"/>
</dbReference>
<evidence type="ECO:0000256" key="3">
    <source>
        <dbReference type="SAM" id="MobiDB-lite"/>
    </source>
</evidence>
<proteinExistence type="inferred from homology"/>
<dbReference type="SUPFAM" id="SSF51735">
    <property type="entry name" value="NAD(P)-binding Rossmann-fold domains"/>
    <property type="match status" value="1"/>
</dbReference>
<dbReference type="GO" id="GO:0004806">
    <property type="term" value="F:triacylglycerol lipase activity"/>
    <property type="evidence" value="ECO:0007669"/>
    <property type="project" value="TreeGrafter"/>
</dbReference>
<sequence length="110" mass="11301">MGERKVVLVSGATSGIGKATAEVLASKGYRGFGTSRDPVGKSGNGFKLLQLDVTSDESVAACVKAVTKRTGGRIDVLHNNAGTASSGRLRRSRPKRGWGCSRSTSSASCG</sequence>
<keyword evidence="5" id="KW-1185">Reference proteome</keyword>
<dbReference type="Pfam" id="PF00106">
    <property type="entry name" value="adh_short"/>
    <property type="match status" value="1"/>
</dbReference>
<protein>
    <submittedName>
        <fullName evidence="4">Uncharacterized protein</fullName>
    </submittedName>
</protein>
<evidence type="ECO:0000313" key="5">
    <source>
        <dbReference type="Proteomes" id="UP000464178"/>
    </source>
</evidence>